<comment type="caution">
    <text evidence="2">The sequence shown here is derived from an EMBL/GenBank/DDBJ whole genome shotgun (WGS) entry which is preliminary data.</text>
</comment>
<evidence type="ECO:0000256" key="1">
    <source>
        <dbReference type="SAM" id="Phobius"/>
    </source>
</evidence>
<feature type="non-terminal residue" evidence="2">
    <location>
        <position position="1"/>
    </location>
</feature>
<dbReference type="AlphaFoldDB" id="X0U9V4"/>
<feature type="transmembrane region" description="Helical" evidence="1">
    <location>
        <begin position="175"/>
        <end position="194"/>
    </location>
</feature>
<feature type="transmembrane region" description="Helical" evidence="1">
    <location>
        <begin position="135"/>
        <end position="155"/>
    </location>
</feature>
<feature type="transmembrane region" description="Helical" evidence="1">
    <location>
        <begin position="24"/>
        <end position="45"/>
    </location>
</feature>
<feature type="transmembrane region" description="Helical" evidence="1">
    <location>
        <begin position="52"/>
        <end position="74"/>
    </location>
</feature>
<keyword evidence="1" id="KW-1133">Transmembrane helix</keyword>
<reference evidence="2" key="1">
    <citation type="journal article" date="2014" name="Front. Microbiol.">
        <title>High frequency of phylogenetically diverse reductive dehalogenase-homologous genes in deep subseafloor sedimentary metagenomes.</title>
        <authorList>
            <person name="Kawai M."/>
            <person name="Futagami T."/>
            <person name="Toyoda A."/>
            <person name="Takaki Y."/>
            <person name="Nishi S."/>
            <person name="Hori S."/>
            <person name="Arai W."/>
            <person name="Tsubouchi T."/>
            <person name="Morono Y."/>
            <person name="Uchiyama I."/>
            <person name="Ito T."/>
            <person name="Fujiyama A."/>
            <person name="Inagaki F."/>
            <person name="Takami H."/>
        </authorList>
    </citation>
    <scope>NUCLEOTIDE SEQUENCE</scope>
    <source>
        <strain evidence="2">Expedition CK06-06</strain>
    </source>
</reference>
<accession>X0U9V4</accession>
<organism evidence="2">
    <name type="scientific">marine sediment metagenome</name>
    <dbReference type="NCBI Taxonomy" id="412755"/>
    <lineage>
        <taxon>unclassified sequences</taxon>
        <taxon>metagenomes</taxon>
        <taxon>ecological metagenomes</taxon>
    </lineage>
</organism>
<keyword evidence="1" id="KW-0812">Transmembrane</keyword>
<dbReference type="EMBL" id="BARS01027936">
    <property type="protein sequence ID" value="GAG02614.1"/>
    <property type="molecule type" value="Genomic_DNA"/>
</dbReference>
<feature type="transmembrane region" description="Helical" evidence="1">
    <location>
        <begin position="236"/>
        <end position="257"/>
    </location>
</feature>
<proteinExistence type="predicted"/>
<protein>
    <submittedName>
        <fullName evidence="2">Uncharacterized protein</fullName>
    </submittedName>
</protein>
<evidence type="ECO:0000313" key="2">
    <source>
        <dbReference type="EMBL" id="GAG02614.1"/>
    </source>
</evidence>
<feature type="transmembrane region" description="Helical" evidence="1">
    <location>
        <begin position="86"/>
        <end position="108"/>
    </location>
</feature>
<name>X0U9V4_9ZZZZ</name>
<keyword evidence="1" id="KW-0472">Membrane</keyword>
<gene>
    <name evidence="2" type="ORF">S01H1_43835</name>
</gene>
<feature type="non-terminal residue" evidence="2">
    <location>
        <position position="264"/>
    </location>
</feature>
<sequence>LLYDAHQSHGFPLLFLFDGGVYDVVQLVGLCVALAGTVAYSAYLAWCRANDYYVSSAKIALMIITFGVMYLTYVPNPLISGLVPNWNFAMGFAVLGMVHVTQYLAIVWKYNLRLAERDGAARPGIFQKFFSRGDWNAASLFVIGCLLYGCLLAFPSTILASRNYVGHGIEMGAKWFEGVIFALGFTSTLMHYYYDGFIWKIRHKENQEYLGILPTESMEPPQSWWEGSSRSTASGVFLRQCLYFVPPILLLSVTFWFSQEDSIR</sequence>